<keyword evidence="2" id="KW-0732">Signal</keyword>
<dbReference type="Proteomes" id="UP000789595">
    <property type="component" value="Unassembled WGS sequence"/>
</dbReference>
<dbReference type="AlphaFoldDB" id="A0A8J2SPM6"/>
<evidence type="ECO:0000256" key="1">
    <source>
        <dbReference type="SAM" id="Phobius"/>
    </source>
</evidence>
<reference evidence="3" key="1">
    <citation type="submission" date="2021-11" db="EMBL/GenBank/DDBJ databases">
        <authorList>
            <consortium name="Genoscope - CEA"/>
            <person name="William W."/>
        </authorList>
    </citation>
    <scope>NUCLEOTIDE SEQUENCE</scope>
</reference>
<gene>
    <name evidence="3" type="ORF">PECAL_3P01870</name>
</gene>
<feature type="transmembrane region" description="Helical" evidence="1">
    <location>
        <begin position="66"/>
        <end position="87"/>
    </location>
</feature>
<proteinExistence type="predicted"/>
<comment type="caution">
    <text evidence="3">The sequence shown here is derived from an EMBL/GenBank/DDBJ whole genome shotgun (WGS) entry which is preliminary data.</text>
</comment>
<keyword evidence="4" id="KW-1185">Reference proteome</keyword>
<keyword evidence="1" id="KW-0472">Membrane</keyword>
<evidence type="ECO:0000256" key="2">
    <source>
        <dbReference type="SAM" id="SignalP"/>
    </source>
</evidence>
<dbReference type="EMBL" id="CAKKNE010000003">
    <property type="protein sequence ID" value="CAH0370309.1"/>
    <property type="molecule type" value="Genomic_DNA"/>
</dbReference>
<organism evidence="3 4">
    <name type="scientific">Pelagomonas calceolata</name>
    <dbReference type="NCBI Taxonomy" id="35677"/>
    <lineage>
        <taxon>Eukaryota</taxon>
        <taxon>Sar</taxon>
        <taxon>Stramenopiles</taxon>
        <taxon>Ochrophyta</taxon>
        <taxon>Pelagophyceae</taxon>
        <taxon>Pelagomonadales</taxon>
        <taxon>Pelagomonadaceae</taxon>
        <taxon>Pelagomonas</taxon>
    </lineage>
</organism>
<sequence length="106" mass="11404">MRAVIALIAGLLTSALGFAPPARQLARTTPVKMVEGISELPTVLTSFDTLAEAQELLDESGPFAQLFVWPPFYVISVLGIIVGMPVATKLRLDSLGDAPTYRNGRY</sequence>
<feature type="chain" id="PRO_5035305988" description="Photosystem I reaction center subunit VIII" evidence="2">
    <location>
        <begin position="18"/>
        <end position="106"/>
    </location>
</feature>
<evidence type="ECO:0000313" key="3">
    <source>
        <dbReference type="EMBL" id="CAH0370309.1"/>
    </source>
</evidence>
<protein>
    <recommendedName>
        <fullName evidence="5">Photosystem I reaction center subunit VIII</fullName>
    </recommendedName>
</protein>
<evidence type="ECO:0008006" key="5">
    <source>
        <dbReference type="Google" id="ProtNLM"/>
    </source>
</evidence>
<accession>A0A8J2SPM6</accession>
<evidence type="ECO:0000313" key="4">
    <source>
        <dbReference type="Proteomes" id="UP000789595"/>
    </source>
</evidence>
<keyword evidence="1" id="KW-0812">Transmembrane</keyword>
<feature type="signal peptide" evidence="2">
    <location>
        <begin position="1"/>
        <end position="17"/>
    </location>
</feature>
<name>A0A8J2SPM6_9STRA</name>
<keyword evidence="1" id="KW-1133">Transmembrane helix</keyword>